<dbReference type="Proteomes" id="UP000796880">
    <property type="component" value="Unassembled WGS sequence"/>
</dbReference>
<reference evidence="17" key="1">
    <citation type="submission" date="2020-03" db="EMBL/GenBank/DDBJ databases">
        <title>A high-quality chromosome-level genome assembly of a woody plant with both climbing and erect habits, Rhamnella rubrinervis.</title>
        <authorList>
            <person name="Lu Z."/>
            <person name="Yang Y."/>
            <person name="Zhu X."/>
            <person name="Sun Y."/>
        </authorList>
    </citation>
    <scope>NUCLEOTIDE SEQUENCE</scope>
    <source>
        <strain evidence="17">BYM</strain>
        <tissue evidence="17">Leaf</tissue>
    </source>
</reference>
<dbReference type="GO" id="GO:0043161">
    <property type="term" value="P:proteasome-mediated ubiquitin-dependent protein catabolic process"/>
    <property type="evidence" value="ECO:0007669"/>
    <property type="project" value="TreeGrafter"/>
</dbReference>
<feature type="compositionally biased region" description="Polar residues" evidence="15">
    <location>
        <begin position="225"/>
        <end position="244"/>
    </location>
</feature>
<evidence type="ECO:0000256" key="8">
    <source>
        <dbReference type="ARBA" id="ARBA00022833"/>
    </source>
</evidence>
<keyword evidence="9 14" id="KW-0175">Coiled coil</keyword>
<evidence type="ECO:0000256" key="13">
    <source>
        <dbReference type="PROSITE-ProRule" id="PRU00221"/>
    </source>
</evidence>
<protein>
    <recommendedName>
        <fullName evidence="16">RING-type domain-containing protein</fullName>
    </recommendedName>
</protein>
<evidence type="ECO:0000313" key="17">
    <source>
        <dbReference type="EMBL" id="KAF3443397.1"/>
    </source>
</evidence>
<dbReference type="PROSITE" id="PS50082">
    <property type="entry name" value="WD_REPEATS_2"/>
    <property type="match status" value="2"/>
</dbReference>
<dbReference type="AlphaFoldDB" id="A0A8K0H0F1"/>
<dbReference type="GO" id="GO:0061630">
    <property type="term" value="F:ubiquitin protein ligase activity"/>
    <property type="evidence" value="ECO:0007669"/>
    <property type="project" value="InterPro"/>
</dbReference>
<dbReference type="GO" id="GO:0005634">
    <property type="term" value="C:nucleus"/>
    <property type="evidence" value="ECO:0007669"/>
    <property type="project" value="UniProtKB-SubCell"/>
</dbReference>
<dbReference type="Pfam" id="PF13923">
    <property type="entry name" value="zf-C3HC4_2"/>
    <property type="match status" value="1"/>
</dbReference>
<dbReference type="Gene3D" id="3.30.40.10">
    <property type="entry name" value="Zinc/RING finger domain, C3HC4 (zinc finger)"/>
    <property type="match status" value="1"/>
</dbReference>
<evidence type="ECO:0000256" key="15">
    <source>
        <dbReference type="SAM" id="MobiDB-lite"/>
    </source>
</evidence>
<dbReference type="InterPro" id="IPR019775">
    <property type="entry name" value="WD40_repeat_CS"/>
</dbReference>
<sequence>MGESSTGALVPAVKPDPKQSSGEFPEDPKAEAARDAGLLELDKDFLCPICMQVIKDAFLTACGHSFCYMCIITHLRNKNDCPCCALYLTTNQLFPNFLLDKLLKKTSACQISKTASPVEHFRQAMQQGCDVSIKELDVLLALLAEKKRKMEQEEAERNMQILLDFLHCLRKQKVDELNEVQTDLQFIKEDISAVERHRIDLYRARDRYSLKLRMLGDDSSARKPWSSSIDKSGSGPISSSHNIHGGMSTANLQIKKVDGRGQVSSAGLHRKDGISVSDQQNVNQSGLAIVKKKRVHAQFNDLQECYLQKRRQLANQPYNSQERDKSVIHREGYSAGLTNFQSVLTTFTRYSRLRVIAELRHGDLFHSANIVSSIEFDRDDELFATAGVSRRIKVFDFSSVVNEPADVHCPVVEMPTRSKLSCLSWNKFVKNHIASSDYEGIVTVWDVNTRQSVMEYEEHEKRAWSVDFSRTEPFMLVSGSDDCKVKVWCTKQEASVLNIDMKANICCVKYNPGSSDYIAVGSADHHIHYYDLRNISHPLHVFSGHRKAVSYVKFLSNHELASASTDSTLRLWDVKENLPVRTFRGHTNEKNFVGLTVNNEYIACGSETNEVFVYHKEISKPVTRHRFGSPDLDDTDDDAGSYFISAVCWKSDSPTMLTANSQGTIKVLVLAA</sequence>
<keyword evidence="4" id="KW-0479">Metal-binding</keyword>
<proteinExistence type="predicted"/>
<evidence type="ECO:0000259" key="16">
    <source>
        <dbReference type="PROSITE" id="PS50089"/>
    </source>
</evidence>
<dbReference type="FunFam" id="2.130.10.10:FF:000090">
    <property type="entry name" value="E3 ubiquitin-protein ligase RFWD2 isoform X1"/>
    <property type="match status" value="1"/>
</dbReference>
<evidence type="ECO:0000313" key="18">
    <source>
        <dbReference type="Proteomes" id="UP000796880"/>
    </source>
</evidence>
<dbReference type="Pfam" id="PF00400">
    <property type="entry name" value="WD40"/>
    <property type="match status" value="3"/>
</dbReference>
<accession>A0A8K0H0F1</accession>
<dbReference type="PROSITE" id="PS50294">
    <property type="entry name" value="WD_REPEATS_REGION"/>
    <property type="match status" value="1"/>
</dbReference>
<keyword evidence="3" id="KW-0808">Transferase</keyword>
<dbReference type="InterPro" id="IPR036322">
    <property type="entry name" value="WD40_repeat_dom_sf"/>
</dbReference>
<dbReference type="SMART" id="SM00320">
    <property type="entry name" value="WD40"/>
    <property type="match status" value="7"/>
</dbReference>
<dbReference type="InterPro" id="IPR001680">
    <property type="entry name" value="WD40_rpt"/>
</dbReference>
<dbReference type="SUPFAM" id="SSF57850">
    <property type="entry name" value="RING/U-box"/>
    <property type="match status" value="1"/>
</dbReference>
<feature type="region of interest" description="Disordered" evidence="15">
    <location>
        <begin position="218"/>
        <end position="244"/>
    </location>
</feature>
<dbReference type="InterPro" id="IPR015943">
    <property type="entry name" value="WD40/YVTN_repeat-like_dom_sf"/>
</dbReference>
<dbReference type="SUPFAM" id="SSF50978">
    <property type="entry name" value="WD40 repeat-like"/>
    <property type="match status" value="1"/>
</dbReference>
<feature type="coiled-coil region" evidence="14">
    <location>
        <begin position="133"/>
        <end position="197"/>
    </location>
</feature>
<evidence type="ECO:0000256" key="2">
    <source>
        <dbReference type="ARBA" id="ARBA00022574"/>
    </source>
</evidence>
<evidence type="ECO:0000256" key="1">
    <source>
        <dbReference type="ARBA" id="ARBA00004123"/>
    </source>
</evidence>
<evidence type="ECO:0000256" key="12">
    <source>
        <dbReference type="PROSITE-ProRule" id="PRU00175"/>
    </source>
</evidence>
<keyword evidence="5" id="KW-0677">Repeat</keyword>
<evidence type="ECO:0000256" key="10">
    <source>
        <dbReference type="ARBA" id="ARBA00023242"/>
    </source>
</evidence>
<comment type="subcellular location">
    <subcellularLocation>
        <location evidence="1">Nucleus</location>
    </subcellularLocation>
</comment>
<keyword evidence="18" id="KW-1185">Reference proteome</keyword>
<feature type="domain" description="RING-type" evidence="16">
    <location>
        <begin position="47"/>
        <end position="84"/>
    </location>
</feature>
<keyword evidence="6 12" id="KW-0863">Zinc-finger</keyword>
<keyword evidence="2 13" id="KW-0853">WD repeat</keyword>
<dbReference type="InterPro" id="IPR042755">
    <property type="entry name" value="COP1"/>
</dbReference>
<dbReference type="InterPro" id="IPR013083">
    <property type="entry name" value="Znf_RING/FYVE/PHD"/>
</dbReference>
<dbReference type="GO" id="GO:0009585">
    <property type="term" value="P:red, far-red light phototransduction"/>
    <property type="evidence" value="ECO:0007669"/>
    <property type="project" value="UniProtKB-KW"/>
</dbReference>
<dbReference type="Gene3D" id="2.130.10.10">
    <property type="entry name" value="YVTN repeat-like/Quinoprotein amine dehydrogenase"/>
    <property type="match status" value="1"/>
</dbReference>
<dbReference type="CDD" id="cd16504">
    <property type="entry name" value="RING-HC_COP1"/>
    <property type="match status" value="1"/>
</dbReference>
<dbReference type="PROSITE" id="PS00518">
    <property type="entry name" value="ZF_RING_1"/>
    <property type="match status" value="1"/>
</dbReference>
<evidence type="ECO:0000256" key="9">
    <source>
        <dbReference type="ARBA" id="ARBA00023054"/>
    </source>
</evidence>
<dbReference type="PROSITE" id="PS00678">
    <property type="entry name" value="WD_REPEATS_1"/>
    <property type="match status" value="1"/>
</dbReference>
<dbReference type="GO" id="GO:0008270">
    <property type="term" value="F:zinc ion binding"/>
    <property type="evidence" value="ECO:0007669"/>
    <property type="project" value="UniProtKB-KW"/>
</dbReference>
<evidence type="ECO:0000256" key="14">
    <source>
        <dbReference type="SAM" id="Coils"/>
    </source>
</evidence>
<keyword evidence="11" id="KW-0607">Phytochrome signaling pathway</keyword>
<evidence type="ECO:0000256" key="5">
    <source>
        <dbReference type="ARBA" id="ARBA00022737"/>
    </source>
</evidence>
<evidence type="ECO:0000256" key="6">
    <source>
        <dbReference type="ARBA" id="ARBA00022771"/>
    </source>
</evidence>
<evidence type="ECO:0000256" key="4">
    <source>
        <dbReference type="ARBA" id="ARBA00022723"/>
    </source>
</evidence>
<feature type="region of interest" description="Disordered" evidence="15">
    <location>
        <begin position="1"/>
        <end position="29"/>
    </location>
</feature>
<dbReference type="OrthoDB" id="273771at2759"/>
<keyword evidence="7" id="KW-0833">Ubl conjugation pathway</keyword>
<evidence type="ECO:0000256" key="11">
    <source>
        <dbReference type="ARBA" id="ARBA00084091"/>
    </source>
</evidence>
<dbReference type="InterPro" id="IPR001841">
    <property type="entry name" value="Znf_RING"/>
</dbReference>
<dbReference type="GO" id="GO:0042802">
    <property type="term" value="F:identical protein binding"/>
    <property type="evidence" value="ECO:0007669"/>
    <property type="project" value="UniProtKB-ARBA"/>
</dbReference>
<dbReference type="PANTHER" id="PTHR44080">
    <property type="entry name" value="E3 UBIQUITIN-PROTEIN LIGASE COP1"/>
    <property type="match status" value="1"/>
</dbReference>
<name>A0A8K0H0F1_9ROSA</name>
<evidence type="ECO:0000256" key="7">
    <source>
        <dbReference type="ARBA" id="ARBA00022786"/>
    </source>
</evidence>
<dbReference type="PROSITE" id="PS50089">
    <property type="entry name" value="ZF_RING_2"/>
    <property type="match status" value="1"/>
</dbReference>
<feature type="repeat" description="WD" evidence="13">
    <location>
        <begin position="542"/>
        <end position="582"/>
    </location>
</feature>
<dbReference type="InterPro" id="IPR017907">
    <property type="entry name" value="Znf_RING_CS"/>
</dbReference>
<feature type="repeat" description="WD" evidence="13">
    <location>
        <begin position="456"/>
        <end position="488"/>
    </location>
</feature>
<dbReference type="SMART" id="SM00184">
    <property type="entry name" value="RING"/>
    <property type="match status" value="1"/>
</dbReference>
<evidence type="ECO:0000256" key="3">
    <source>
        <dbReference type="ARBA" id="ARBA00022679"/>
    </source>
</evidence>
<dbReference type="PANTHER" id="PTHR44080:SF1">
    <property type="entry name" value="E3 UBIQUITIN-PROTEIN LIGASE COP1"/>
    <property type="match status" value="1"/>
</dbReference>
<gene>
    <name evidence="17" type="ORF">FNV43_RR13079</name>
</gene>
<keyword evidence="8" id="KW-0862">Zinc</keyword>
<organism evidence="17 18">
    <name type="scientific">Rhamnella rubrinervis</name>
    <dbReference type="NCBI Taxonomy" id="2594499"/>
    <lineage>
        <taxon>Eukaryota</taxon>
        <taxon>Viridiplantae</taxon>
        <taxon>Streptophyta</taxon>
        <taxon>Embryophyta</taxon>
        <taxon>Tracheophyta</taxon>
        <taxon>Spermatophyta</taxon>
        <taxon>Magnoliopsida</taxon>
        <taxon>eudicotyledons</taxon>
        <taxon>Gunneridae</taxon>
        <taxon>Pentapetalae</taxon>
        <taxon>rosids</taxon>
        <taxon>fabids</taxon>
        <taxon>Rosales</taxon>
        <taxon>Rhamnaceae</taxon>
        <taxon>rhamnoid group</taxon>
        <taxon>Rhamneae</taxon>
        <taxon>Rhamnella</taxon>
    </lineage>
</organism>
<comment type="caution">
    <text evidence="17">The sequence shown here is derived from an EMBL/GenBank/DDBJ whole genome shotgun (WGS) entry which is preliminary data.</text>
</comment>
<keyword evidence="10" id="KW-0539">Nucleus</keyword>
<dbReference type="EMBL" id="VOIH02000006">
    <property type="protein sequence ID" value="KAF3443397.1"/>
    <property type="molecule type" value="Genomic_DNA"/>
</dbReference>